<feature type="compositionally biased region" description="Basic and acidic residues" evidence="1">
    <location>
        <begin position="359"/>
        <end position="379"/>
    </location>
</feature>
<dbReference type="PANTHER" id="PTHR15715:SF37">
    <property type="entry name" value="LD47843P"/>
    <property type="match status" value="1"/>
</dbReference>
<dbReference type="Gene3D" id="2.60.200.20">
    <property type="match status" value="1"/>
</dbReference>
<dbReference type="Pfam" id="PF00498">
    <property type="entry name" value="FHA"/>
    <property type="match status" value="1"/>
</dbReference>
<dbReference type="PROSITE" id="PS50006">
    <property type="entry name" value="FHA_DOMAIN"/>
    <property type="match status" value="1"/>
</dbReference>
<dbReference type="InterPro" id="IPR008984">
    <property type="entry name" value="SMAD_FHA_dom_sf"/>
</dbReference>
<dbReference type="CDD" id="cd00060">
    <property type="entry name" value="FHA"/>
    <property type="match status" value="1"/>
</dbReference>
<evidence type="ECO:0000313" key="4">
    <source>
        <dbReference type="EMBL" id="PWY75135.1"/>
    </source>
</evidence>
<keyword evidence="2" id="KW-0472">Membrane</keyword>
<dbReference type="GeneID" id="37067119"/>
<feature type="compositionally biased region" description="Low complexity" evidence="1">
    <location>
        <begin position="316"/>
        <end position="325"/>
    </location>
</feature>
<feature type="region of interest" description="Disordered" evidence="1">
    <location>
        <begin position="505"/>
        <end position="528"/>
    </location>
</feature>
<gene>
    <name evidence="4" type="ORF">BO70DRAFT_372874</name>
</gene>
<dbReference type="PANTHER" id="PTHR15715">
    <property type="entry name" value="CENTROSOMAL PROTEIN OF 170 KDA"/>
    <property type="match status" value="1"/>
</dbReference>
<evidence type="ECO:0000313" key="5">
    <source>
        <dbReference type="Proteomes" id="UP000247233"/>
    </source>
</evidence>
<feature type="region of interest" description="Disordered" evidence="1">
    <location>
        <begin position="359"/>
        <end position="384"/>
    </location>
</feature>
<name>A0A317VMJ3_9EURO</name>
<feature type="region of interest" description="Disordered" evidence="1">
    <location>
        <begin position="197"/>
        <end position="339"/>
    </location>
</feature>
<sequence>MPVSQAVVNLRPLGLQDDPPYRCLKFTPEKPHTNIGRASKRESKGLVPNKANGLFDSRVMSRHHARLGVCFDKKVVYIRDGDSMHGTRVNDKKIPTEEDTVIQDGDVVTFGSTVIRGADTFPPLQVRCEIEWPLPAYVPRERSSLSFVNTIDRPRPMPATNTFCVPDDYESDVKQDALPVSCGTDSVSENGNSILCSDSDGHSVMEVSSPLTSPINRDDTKSQMITLDLTAGEESPDLNGSKESPINLDTENPEQPLVTPRMTPPSAMDILEGPNDTIHYHAPEEDAVSVLDSSDEEDSNWEEENDQAGSEEDWDSQSSFSSDAEQSFEGDDSGASNSPRVLGIRDLLVSDASLALGETDSRLDSDNEASHSDGEDRYDSLGQNLKYGDDLPALRNISPVLNPQAARHGMASIAAPLLLNPLRPILSLQNRGDLDHSVSHNTFITPMEWWNPRTAANAAYPMPLHTPPSPQVPYNDGPFVNGGPLLLDESANFFRVNPDLTAAGNIAAGEKRNDTPLNSEDSAQKEAAITPEQQSFPSLSLAQELRPECDPVAVKENRPPKRKAGELDSLLSEPITAARTALPSGESSYEETCFPDAQPDVPMDKLESPSQLTEMGAADEHMEVDSPSLDAGDTERQSKRAKTSSAGNFASHAATAALGVAIGAFGTIAALASLPPDYFQ</sequence>
<dbReference type="InterPro" id="IPR051176">
    <property type="entry name" value="Cent_Immune-Sig_Mod"/>
</dbReference>
<dbReference type="SUPFAM" id="SSF49879">
    <property type="entry name" value="SMAD/FHA domain"/>
    <property type="match status" value="1"/>
</dbReference>
<dbReference type="RefSeq" id="XP_025397260.1">
    <property type="nucleotide sequence ID" value="XM_025544882.1"/>
</dbReference>
<feature type="compositionally biased region" description="Basic and acidic residues" evidence="1">
    <location>
        <begin position="550"/>
        <end position="566"/>
    </location>
</feature>
<dbReference type="SMART" id="SM00240">
    <property type="entry name" value="FHA"/>
    <property type="match status" value="1"/>
</dbReference>
<keyword evidence="2" id="KW-0812">Transmembrane</keyword>
<evidence type="ECO:0000259" key="3">
    <source>
        <dbReference type="PROSITE" id="PS50006"/>
    </source>
</evidence>
<dbReference type="InterPro" id="IPR000253">
    <property type="entry name" value="FHA_dom"/>
</dbReference>
<protein>
    <recommendedName>
        <fullName evidence="3">FHA domain-containing protein</fullName>
    </recommendedName>
</protein>
<accession>A0A317VMJ3</accession>
<dbReference type="EMBL" id="MSFL01000022">
    <property type="protein sequence ID" value="PWY75135.1"/>
    <property type="molecule type" value="Genomic_DNA"/>
</dbReference>
<comment type="caution">
    <text evidence="4">The sequence shown here is derived from an EMBL/GenBank/DDBJ whole genome shotgun (WGS) entry which is preliminary data.</text>
</comment>
<dbReference type="OrthoDB" id="4096268at2759"/>
<reference evidence="4 5" key="1">
    <citation type="submission" date="2016-12" db="EMBL/GenBank/DDBJ databases">
        <title>The genomes of Aspergillus section Nigri reveals drivers in fungal speciation.</title>
        <authorList>
            <consortium name="DOE Joint Genome Institute"/>
            <person name="Vesth T.C."/>
            <person name="Nybo J."/>
            <person name="Theobald S."/>
            <person name="Brandl J."/>
            <person name="Frisvad J.C."/>
            <person name="Nielsen K.F."/>
            <person name="Lyhne E.K."/>
            <person name="Kogle M.E."/>
            <person name="Kuo A."/>
            <person name="Riley R."/>
            <person name="Clum A."/>
            <person name="Nolan M."/>
            <person name="Lipzen A."/>
            <person name="Salamov A."/>
            <person name="Henrissat B."/>
            <person name="Wiebenga A."/>
            <person name="De Vries R.P."/>
            <person name="Grigoriev I.V."/>
            <person name="Mortensen U.H."/>
            <person name="Andersen M.R."/>
            <person name="Baker S.E."/>
        </authorList>
    </citation>
    <scope>NUCLEOTIDE SEQUENCE [LARGE SCALE GENOMIC DNA]</scope>
    <source>
        <strain evidence="4 5">CBS 117.55</strain>
    </source>
</reference>
<dbReference type="Proteomes" id="UP000247233">
    <property type="component" value="Unassembled WGS sequence"/>
</dbReference>
<dbReference type="STRING" id="1448321.A0A317VMJ3"/>
<organism evidence="4 5">
    <name type="scientific">Aspergillus heteromorphus CBS 117.55</name>
    <dbReference type="NCBI Taxonomy" id="1448321"/>
    <lineage>
        <taxon>Eukaryota</taxon>
        <taxon>Fungi</taxon>
        <taxon>Dikarya</taxon>
        <taxon>Ascomycota</taxon>
        <taxon>Pezizomycotina</taxon>
        <taxon>Eurotiomycetes</taxon>
        <taxon>Eurotiomycetidae</taxon>
        <taxon>Eurotiales</taxon>
        <taxon>Aspergillaceae</taxon>
        <taxon>Aspergillus</taxon>
        <taxon>Aspergillus subgen. Circumdati</taxon>
    </lineage>
</organism>
<feature type="region of interest" description="Disordered" evidence="1">
    <location>
        <begin position="550"/>
        <end position="648"/>
    </location>
</feature>
<dbReference type="AlphaFoldDB" id="A0A317VMJ3"/>
<feature type="domain" description="FHA" evidence="3">
    <location>
        <begin position="33"/>
        <end position="94"/>
    </location>
</feature>
<proteinExistence type="predicted"/>
<dbReference type="GO" id="GO:0005737">
    <property type="term" value="C:cytoplasm"/>
    <property type="evidence" value="ECO:0007669"/>
    <property type="project" value="TreeGrafter"/>
</dbReference>
<feature type="transmembrane region" description="Helical" evidence="2">
    <location>
        <begin position="649"/>
        <end position="674"/>
    </location>
</feature>
<feature type="compositionally biased region" description="Polar residues" evidence="1">
    <location>
        <begin position="241"/>
        <end position="250"/>
    </location>
</feature>
<keyword evidence="5" id="KW-1185">Reference proteome</keyword>
<evidence type="ECO:0000256" key="2">
    <source>
        <dbReference type="SAM" id="Phobius"/>
    </source>
</evidence>
<feature type="compositionally biased region" description="Acidic residues" evidence="1">
    <location>
        <begin position="293"/>
        <end position="315"/>
    </location>
</feature>
<evidence type="ECO:0000256" key="1">
    <source>
        <dbReference type="SAM" id="MobiDB-lite"/>
    </source>
</evidence>
<dbReference type="VEuPathDB" id="FungiDB:BO70DRAFT_372874"/>
<keyword evidence="2" id="KW-1133">Transmembrane helix</keyword>